<gene>
    <name evidence="1" type="ORF">FHR72_001125</name>
</gene>
<sequence length="517" mass="55671">MGHLFVTRGDLTKLACDGMLIPCDSAGHVNPGWSDVLPPGLPRSDAYPEWLVLDGRPNNAGLVALPAVDGRAVWAFASVDIDRDATPEDVVDRTWKALTHVAGHIAAREGRAAPLIGLPLPGAGHGGLGTRRAEVIKSLLQRYRDASLTADVALVLWDRRDFAAIQERRNDDDWCELSDELRSEADRLGKLAAEGELSLFLGAGVSTPVGLPNWSQLLNALAEEAGLDAPPDDADPFKAAEPIAEKLGDGYHEAVRRRLAHRLHGVGHALLASVDVQRMVTTNFDDCMETALKAPMGETFRVLTRQLAAGGSRWLLKINGDVEQPGSIVLTETDLTRHPDERRALEGVVQSLLLTSHLLFVGFSLTDKNFLAMAEAVSKVRARAQGAKPSKSGTALALTTRGRDRALYTDLRMLSMGAESSAEGARILEIFLDRMVWTAATQSTLAGEYLLDNRYSSGLSGPDAALRDLLIAMTEKASAEARSSNGWNRVADCLRSLGADDALVPRVTSDRSTTAEN</sequence>
<comment type="caution">
    <text evidence="1">The sequence shown here is derived from an EMBL/GenBank/DDBJ whole genome shotgun (WGS) entry which is preliminary data.</text>
</comment>
<dbReference type="EMBL" id="JACHVU010000002">
    <property type="protein sequence ID" value="MBB2989662.1"/>
    <property type="molecule type" value="Genomic_DNA"/>
</dbReference>
<dbReference type="AlphaFoldDB" id="A0A839Q8W5"/>
<name>A0A839Q8W5_MYCIR</name>
<dbReference type="RefSeq" id="WP_183466938.1">
    <property type="nucleotide sequence ID" value="NZ_JACHVU010000002.1"/>
</dbReference>
<dbReference type="Proteomes" id="UP000550501">
    <property type="component" value="Unassembled WGS sequence"/>
</dbReference>
<proteinExistence type="predicted"/>
<protein>
    <recommendedName>
        <fullName evidence="3">SIR2-like domain-containing protein</fullName>
    </recommendedName>
</protein>
<dbReference type="Pfam" id="PF13289">
    <property type="entry name" value="SIR2_2"/>
    <property type="match status" value="1"/>
</dbReference>
<organism evidence="1 2">
    <name type="scientific">Mycolicibacterium iranicum</name>
    <name type="common">Mycobacterium iranicum</name>
    <dbReference type="NCBI Taxonomy" id="912594"/>
    <lineage>
        <taxon>Bacteria</taxon>
        <taxon>Bacillati</taxon>
        <taxon>Actinomycetota</taxon>
        <taxon>Actinomycetes</taxon>
        <taxon>Mycobacteriales</taxon>
        <taxon>Mycobacteriaceae</taxon>
        <taxon>Mycolicibacterium</taxon>
    </lineage>
</organism>
<evidence type="ECO:0000313" key="1">
    <source>
        <dbReference type="EMBL" id="MBB2989662.1"/>
    </source>
</evidence>
<reference evidence="1 2" key="1">
    <citation type="submission" date="2020-08" db="EMBL/GenBank/DDBJ databases">
        <title>The Agave Microbiome: Exploring the role of microbial communities in plant adaptations to desert environments.</title>
        <authorList>
            <person name="Partida-Martinez L.P."/>
        </authorList>
    </citation>
    <scope>NUCLEOTIDE SEQUENCE [LARGE SCALE GENOMIC DNA]</scope>
    <source>
        <strain evidence="1 2">AT2.18</strain>
    </source>
</reference>
<evidence type="ECO:0000313" key="2">
    <source>
        <dbReference type="Proteomes" id="UP000550501"/>
    </source>
</evidence>
<keyword evidence="2" id="KW-1185">Reference proteome</keyword>
<dbReference type="InterPro" id="IPR029035">
    <property type="entry name" value="DHS-like_NAD/FAD-binding_dom"/>
</dbReference>
<accession>A0A839Q8W5</accession>
<dbReference type="SUPFAM" id="SSF52467">
    <property type="entry name" value="DHS-like NAD/FAD-binding domain"/>
    <property type="match status" value="1"/>
</dbReference>
<evidence type="ECO:0008006" key="3">
    <source>
        <dbReference type="Google" id="ProtNLM"/>
    </source>
</evidence>